<keyword evidence="3" id="KW-0732">Signal</keyword>
<reference evidence="5" key="1">
    <citation type="submission" date="2023-06" db="EMBL/GenBank/DDBJ databases">
        <title>Two novel species of Acinetobacter isolated from motorbike repairing workshop in Vietnam.</title>
        <authorList>
            <person name="Le N.T.T."/>
        </authorList>
    </citation>
    <scope>NUCLEOTIDE SEQUENCE</scope>
    <source>
        <strain evidence="5">VNH17</strain>
    </source>
</reference>
<dbReference type="PANTHER" id="PTHR30469">
    <property type="entry name" value="MULTIDRUG RESISTANCE PROTEIN MDTA"/>
    <property type="match status" value="1"/>
</dbReference>
<evidence type="ECO:0000256" key="2">
    <source>
        <dbReference type="SAM" id="Coils"/>
    </source>
</evidence>
<dbReference type="Pfam" id="PF25973">
    <property type="entry name" value="BSH_CzcB"/>
    <property type="match status" value="1"/>
</dbReference>
<dbReference type="EMBL" id="JAUDZE010000004">
    <property type="protein sequence ID" value="MDN0014812.1"/>
    <property type="molecule type" value="Genomic_DNA"/>
</dbReference>
<keyword evidence="6" id="KW-1185">Reference proteome</keyword>
<dbReference type="Gene3D" id="2.40.30.170">
    <property type="match status" value="1"/>
</dbReference>
<comment type="similarity">
    <text evidence="1">Belongs to the membrane fusion protein (MFP) (TC 8.A.1) family.</text>
</comment>
<dbReference type="Gene3D" id="1.10.287.470">
    <property type="entry name" value="Helix hairpin bin"/>
    <property type="match status" value="1"/>
</dbReference>
<comment type="caution">
    <text evidence="5">The sequence shown here is derived from an EMBL/GenBank/DDBJ whole genome shotgun (WGS) entry which is preliminary data.</text>
</comment>
<evidence type="ECO:0000313" key="5">
    <source>
        <dbReference type="EMBL" id="MDN0014812.1"/>
    </source>
</evidence>
<protein>
    <submittedName>
        <fullName evidence="5">Efflux RND transporter periplasmic adaptor subunit</fullName>
    </submittedName>
</protein>
<feature type="signal peptide" evidence="3">
    <location>
        <begin position="1"/>
        <end position="19"/>
    </location>
</feature>
<proteinExistence type="inferred from homology"/>
<evidence type="ECO:0000259" key="4">
    <source>
        <dbReference type="Pfam" id="PF25973"/>
    </source>
</evidence>
<evidence type="ECO:0000256" key="3">
    <source>
        <dbReference type="SAM" id="SignalP"/>
    </source>
</evidence>
<gene>
    <name evidence="5" type="ORF">QTA56_11290</name>
</gene>
<dbReference type="InterPro" id="IPR058647">
    <property type="entry name" value="BSH_CzcB-like"/>
</dbReference>
<evidence type="ECO:0000313" key="6">
    <source>
        <dbReference type="Proteomes" id="UP001168524"/>
    </source>
</evidence>
<dbReference type="RefSeq" id="WP_267981049.1">
    <property type="nucleotide sequence ID" value="NZ_JAPQKF010000004.1"/>
</dbReference>
<dbReference type="PANTHER" id="PTHR30469:SF15">
    <property type="entry name" value="HLYD FAMILY OF SECRETION PROTEINS"/>
    <property type="match status" value="1"/>
</dbReference>
<dbReference type="InterPro" id="IPR006143">
    <property type="entry name" value="RND_pump_MFP"/>
</dbReference>
<sequence length="268" mass="29719">MKYALLFIATITYSAPALAETLSFACMVQPAQIVEIRSPITGILQSIPVKAGSQIKKGQVLAQIESSVEKSASQTAYYRTQLRGSANTARSKIEHAESKVQRMKQLLAENFVSRQAYDDAYSELQQARSELQTAQESIKQAEYEYKQSQADLNRRTIYSPFNGVVVQQYIYAGSLVNPTEGKNPILKIAQTDQFKINAIIPLKYFNTIKKGQKVKIVPETPFENFAAIIQLDHVDQVIDASSGTFSTGATIKSSGVKFPSGIRCKMYL</sequence>
<accession>A0ABT7WQ57</accession>
<dbReference type="Proteomes" id="UP001168524">
    <property type="component" value="Unassembled WGS sequence"/>
</dbReference>
<name>A0ABT7WQ57_9GAMM</name>
<dbReference type="NCBIfam" id="TIGR01730">
    <property type="entry name" value="RND_mfp"/>
    <property type="match status" value="1"/>
</dbReference>
<evidence type="ECO:0000256" key="1">
    <source>
        <dbReference type="ARBA" id="ARBA00009477"/>
    </source>
</evidence>
<feature type="domain" description="CzcB-like barrel-sandwich hybrid" evidence="4">
    <location>
        <begin position="33"/>
        <end position="179"/>
    </location>
</feature>
<feature type="chain" id="PRO_5046981416" evidence="3">
    <location>
        <begin position="20"/>
        <end position="268"/>
    </location>
</feature>
<dbReference type="SUPFAM" id="SSF111369">
    <property type="entry name" value="HlyD-like secretion proteins"/>
    <property type="match status" value="1"/>
</dbReference>
<organism evidence="5 6">
    <name type="scientific">Acinetobacter thutiue</name>
    <dbReference type="NCBI Taxonomy" id="2998078"/>
    <lineage>
        <taxon>Bacteria</taxon>
        <taxon>Pseudomonadati</taxon>
        <taxon>Pseudomonadota</taxon>
        <taxon>Gammaproteobacteria</taxon>
        <taxon>Moraxellales</taxon>
        <taxon>Moraxellaceae</taxon>
        <taxon>Acinetobacter</taxon>
    </lineage>
</organism>
<dbReference type="Gene3D" id="2.40.50.100">
    <property type="match status" value="1"/>
</dbReference>
<feature type="coiled-coil region" evidence="2">
    <location>
        <begin position="86"/>
        <end position="151"/>
    </location>
</feature>
<keyword evidence="2" id="KW-0175">Coiled coil</keyword>